<protein>
    <submittedName>
        <fullName evidence="2">SET domain-containing protein</fullName>
    </submittedName>
</protein>
<proteinExistence type="predicted"/>
<name>A0A371CVZ4_9APHY</name>
<reference evidence="2 3" key="1">
    <citation type="journal article" date="2018" name="Biotechnol. Biofuels">
        <title>Integrative visual omics of the white-rot fungus Polyporus brumalis exposes the biotechnological potential of its oxidative enzymes for delignifying raw plant biomass.</title>
        <authorList>
            <person name="Miyauchi S."/>
            <person name="Rancon A."/>
            <person name="Drula E."/>
            <person name="Hage H."/>
            <person name="Chaduli D."/>
            <person name="Favel A."/>
            <person name="Grisel S."/>
            <person name="Henrissat B."/>
            <person name="Herpoel-Gimbert I."/>
            <person name="Ruiz-Duenas F.J."/>
            <person name="Chevret D."/>
            <person name="Hainaut M."/>
            <person name="Lin J."/>
            <person name="Wang M."/>
            <person name="Pangilinan J."/>
            <person name="Lipzen A."/>
            <person name="Lesage-Meessen L."/>
            <person name="Navarro D."/>
            <person name="Riley R."/>
            <person name="Grigoriev I.V."/>
            <person name="Zhou S."/>
            <person name="Raouche S."/>
            <person name="Rosso M.N."/>
        </authorList>
    </citation>
    <scope>NUCLEOTIDE SEQUENCE [LARGE SCALE GENOMIC DNA]</scope>
    <source>
        <strain evidence="2 3">BRFM 1820</strain>
    </source>
</reference>
<dbReference type="InterPro" id="IPR053185">
    <property type="entry name" value="SET_domain_protein"/>
</dbReference>
<dbReference type="AlphaFoldDB" id="A0A371CVZ4"/>
<feature type="domain" description="SET" evidence="1">
    <location>
        <begin position="122"/>
        <end position="272"/>
    </location>
</feature>
<dbReference type="InterPro" id="IPR001214">
    <property type="entry name" value="SET_dom"/>
</dbReference>
<evidence type="ECO:0000259" key="1">
    <source>
        <dbReference type="PROSITE" id="PS50280"/>
    </source>
</evidence>
<dbReference type="SUPFAM" id="SSF82199">
    <property type="entry name" value="SET domain"/>
    <property type="match status" value="1"/>
</dbReference>
<dbReference type="STRING" id="139420.A0A371CVZ4"/>
<dbReference type="CDD" id="cd20071">
    <property type="entry name" value="SET_SMYD"/>
    <property type="match status" value="1"/>
</dbReference>
<dbReference type="PANTHER" id="PTHR47332:SF4">
    <property type="entry name" value="SET DOMAIN-CONTAINING PROTEIN 5"/>
    <property type="match status" value="1"/>
</dbReference>
<sequence length="441" mass="48614">MQRVRDKAGECIESFGENLKPPHSSTTLAPVVTGSADPTAPDAAGGIVRVPPGPYFKDGPAQGRLPGLEDVNFGGKIEIAVFPRTPAPPHLSTSIWLYDGMAASLLALHPDFPADFSAPSPPRYEIVDAGSAGRGMVASVDLATGDTIARERPLALFPVAIAMDMNDARRVYEAVVASMHIENQRVLRALKNWKGADRAPFYLKGVVDTNAIGVGALPGNKGLYGGLARDICRVNHSCSPNARHSFDLRTNSFVLRAVRPIRKGEEVYISYLHNPATLRKDRQEELLRRYGFVCSCKYCSLTGQESFDSDSNRAIIYIRWDDRELDEALFAQWLAEGAPKTRPTAFEELALKLNGFRMAELAWTTMLREGCISDNLWEPVLARLVKAHSVLKDEKKVRYYATKAAELAVAFEAGSEREWEAVAKNPTKTDWWGKRNRALAT</sequence>
<evidence type="ECO:0000313" key="2">
    <source>
        <dbReference type="EMBL" id="RDX44462.1"/>
    </source>
</evidence>
<dbReference type="PROSITE" id="PS50280">
    <property type="entry name" value="SET"/>
    <property type="match status" value="1"/>
</dbReference>
<dbReference type="OrthoDB" id="5945798at2759"/>
<dbReference type="Proteomes" id="UP000256964">
    <property type="component" value="Unassembled WGS sequence"/>
</dbReference>
<dbReference type="Gene3D" id="2.170.270.10">
    <property type="entry name" value="SET domain"/>
    <property type="match status" value="1"/>
</dbReference>
<dbReference type="Pfam" id="PF00856">
    <property type="entry name" value="SET"/>
    <property type="match status" value="1"/>
</dbReference>
<evidence type="ECO:0000313" key="3">
    <source>
        <dbReference type="Proteomes" id="UP000256964"/>
    </source>
</evidence>
<keyword evidence="3" id="KW-1185">Reference proteome</keyword>
<dbReference type="InterPro" id="IPR046341">
    <property type="entry name" value="SET_dom_sf"/>
</dbReference>
<dbReference type="PANTHER" id="PTHR47332">
    <property type="entry name" value="SET DOMAIN-CONTAINING PROTEIN 5"/>
    <property type="match status" value="1"/>
</dbReference>
<dbReference type="EMBL" id="KZ857449">
    <property type="protein sequence ID" value="RDX44462.1"/>
    <property type="molecule type" value="Genomic_DNA"/>
</dbReference>
<accession>A0A371CVZ4</accession>
<dbReference type="SMART" id="SM00317">
    <property type="entry name" value="SET"/>
    <property type="match status" value="1"/>
</dbReference>
<gene>
    <name evidence="2" type="ORF">OH76DRAFT_1409038</name>
</gene>
<organism evidence="2 3">
    <name type="scientific">Lentinus brumalis</name>
    <dbReference type="NCBI Taxonomy" id="2498619"/>
    <lineage>
        <taxon>Eukaryota</taxon>
        <taxon>Fungi</taxon>
        <taxon>Dikarya</taxon>
        <taxon>Basidiomycota</taxon>
        <taxon>Agaricomycotina</taxon>
        <taxon>Agaricomycetes</taxon>
        <taxon>Polyporales</taxon>
        <taxon>Polyporaceae</taxon>
        <taxon>Lentinus</taxon>
    </lineage>
</organism>